<evidence type="ECO:0000313" key="3">
    <source>
        <dbReference type="Proteomes" id="UP000573729"/>
    </source>
</evidence>
<dbReference type="AlphaFoldDB" id="A0A7W7BUL6"/>
<accession>A0A7W7BUL6</accession>
<keyword evidence="3" id="KW-1185">Reference proteome</keyword>
<dbReference type="Proteomes" id="UP000573729">
    <property type="component" value="Unassembled WGS sequence"/>
</dbReference>
<gene>
    <name evidence="2" type="ORF">BKA24_002810</name>
</gene>
<reference evidence="2 3" key="1">
    <citation type="submission" date="2020-08" db="EMBL/GenBank/DDBJ databases">
        <title>Sequencing the genomes of 1000 actinobacteria strains.</title>
        <authorList>
            <person name="Klenk H.-P."/>
        </authorList>
    </citation>
    <scope>NUCLEOTIDE SEQUENCE [LARGE SCALE GENOMIC DNA]</scope>
    <source>
        <strain evidence="2 3">DSM 24947</strain>
    </source>
</reference>
<evidence type="ECO:0000256" key="1">
    <source>
        <dbReference type="SAM" id="MobiDB-lite"/>
    </source>
</evidence>
<name>A0A7W7BUL6_9MICO</name>
<feature type="region of interest" description="Disordered" evidence="1">
    <location>
        <begin position="1"/>
        <end position="29"/>
    </location>
</feature>
<proteinExistence type="predicted"/>
<feature type="compositionally biased region" description="Basic and acidic residues" evidence="1">
    <location>
        <begin position="1"/>
        <end position="19"/>
    </location>
</feature>
<sequence>MTAHSRDLLQRNEGNRPFRYESYPPARDA</sequence>
<organism evidence="2 3">
    <name type="scientific">Microbacterium marinum</name>
    <dbReference type="NCBI Taxonomy" id="421115"/>
    <lineage>
        <taxon>Bacteria</taxon>
        <taxon>Bacillati</taxon>
        <taxon>Actinomycetota</taxon>
        <taxon>Actinomycetes</taxon>
        <taxon>Micrococcales</taxon>
        <taxon>Microbacteriaceae</taxon>
        <taxon>Microbacterium</taxon>
    </lineage>
</organism>
<comment type="caution">
    <text evidence="2">The sequence shown here is derived from an EMBL/GenBank/DDBJ whole genome shotgun (WGS) entry which is preliminary data.</text>
</comment>
<dbReference type="EMBL" id="JACHMD010000001">
    <property type="protein sequence ID" value="MBB4668101.1"/>
    <property type="molecule type" value="Genomic_DNA"/>
</dbReference>
<evidence type="ECO:0000313" key="2">
    <source>
        <dbReference type="EMBL" id="MBB4668101.1"/>
    </source>
</evidence>
<protein>
    <submittedName>
        <fullName evidence="2">Uncharacterized protein</fullName>
    </submittedName>
</protein>